<evidence type="ECO:0000313" key="7">
    <source>
        <dbReference type="EMBL" id="TDW14145.1"/>
    </source>
</evidence>
<evidence type="ECO:0000256" key="1">
    <source>
        <dbReference type="ARBA" id="ARBA00011076"/>
    </source>
</evidence>
<gene>
    <name evidence="7" type="ORF">EV650_7728</name>
</gene>
<dbReference type="SUPFAM" id="SSF56601">
    <property type="entry name" value="beta-lactamase/transpeptidase-like"/>
    <property type="match status" value="1"/>
</dbReference>
<dbReference type="GO" id="GO:0004359">
    <property type="term" value="F:glutaminase activity"/>
    <property type="evidence" value="ECO:0007669"/>
    <property type="project" value="UniProtKB-EC"/>
</dbReference>
<dbReference type="Proteomes" id="UP000295447">
    <property type="component" value="Unassembled WGS sequence"/>
</dbReference>
<dbReference type="Gene3D" id="3.40.710.10">
    <property type="entry name" value="DD-peptidase/beta-lactamase superfamily"/>
    <property type="match status" value="1"/>
</dbReference>
<dbReference type="InterPro" id="IPR015868">
    <property type="entry name" value="Glutaminase"/>
</dbReference>
<comment type="similarity">
    <text evidence="1">Belongs to the glutaminase family.</text>
</comment>
<evidence type="ECO:0000256" key="2">
    <source>
        <dbReference type="ARBA" id="ARBA00011881"/>
    </source>
</evidence>
<dbReference type="PANTHER" id="PTHR12544">
    <property type="entry name" value="GLUTAMINASE"/>
    <property type="match status" value="1"/>
</dbReference>
<feature type="compositionally biased region" description="Low complexity" evidence="6">
    <location>
        <begin position="447"/>
        <end position="460"/>
    </location>
</feature>
<feature type="region of interest" description="Disordered" evidence="6">
    <location>
        <begin position="447"/>
        <end position="471"/>
    </location>
</feature>
<dbReference type="EMBL" id="SODF01000004">
    <property type="protein sequence ID" value="TDW14145.1"/>
    <property type="molecule type" value="Genomic_DNA"/>
</dbReference>
<comment type="caution">
    <text evidence="7">The sequence shown here is derived from an EMBL/GenBank/DDBJ whole genome shotgun (WGS) entry which is preliminary data.</text>
</comment>
<dbReference type="Pfam" id="PF04960">
    <property type="entry name" value="Glutaminase"/>
    <property type="match status" value="1"/>
</dbReference>
<dbReference type="GO" id="GO:0006543">
    <property type="term" value="P:L-glutamine catabolic process"/>
    <property type="evidence" value="ECO:0007669"/>
    <property type="project" value="TreeGrafter"/>
</dbReference>
<dbReference type="RefSeq" id="WP_134124123.1">
    <property type="nucleotide sequence ID" value="NZ_SODF01000004.1"/>
</dbReference>
<evidence type="ECO:0000313" key="8">
    <source>
        <dbReference type="Proteomes" id="UP000295447"/>
    </source>
</evidence>
<evidence type="ECO:0000256" key="3">
    <source>
        <dbReference type="ARBA" id="ARBA00012918"/>
    </source>
</evidence>
<dbReference type="NCBIfam" id="TIGR03814">
    <property type="entry name" value="Gln_ase"/>
    <property type="match status" value="1"/>
</dbReference>
<evidence type="ECO:0000256" key="4">
    <source>
        <dbReference type="ARBA" id="ARBA00022801"/>
    </source>
</evidence>
<sequence length="471" mass="49772">MAVSELAHRRMFEQLGGDSDRGIWTWQLLSTLGQNGIQPDDPRIRSAMAGLQDPYGQPIQIDYSQFVEVAEHGDGIVQRALQGDLAVSPDEFRELVAGTQEIYAGLLDEHGGEVADYIPSLADVPHPDAFGIVICTVDGQRYSIGDSNIPFSVQSTSKPFTYGLALEGSDPRSVHGWVGEEQSGGVFNDPRLSLTIDGKPQNPMINAGAIATLALVEPELRIDARFEKVKDMWTSMMGLPPGSDTTTFLGERETGFGNIGLANQMAGKGMLHPGRGGLVSPQEAAELYFIVCGLEMDAHGLSGAGATLANGGLSPFTGKQVFTEANNALVLSMMDHSGMYNGSGSFRNRVGLPAKSGVSGNVVAVVPGRFAIVTFSPRLDPAGNSVRGVRVCEQMVDRFGLNPYRNLGAGRSRAAQLAGGNEADRKADMAQLISRAFDGMARPGSGTAAALGGTQDAAATVRKGPQQGHQL</sequence>
<evidence type="ECO:0000256" key="6">
    <source>
        <dbReference type="SAM" id="MobiDB-lite"/>
    </source>
</evidence>
<name>A0A4R7ZB03_9ACTN</name>
<reference evidence="7 8" key="1">
    <citation type="submission" date="2019-03" db="EMBL/GenBank/DDBJ databases">
        <title>Genomic Encyclopedia of Type Strains, Phase III (KMG-III): the genomes of soil and plant-associated and newly described type strains.</title>
        <authorList>
            <person name="Whitman W."/>
        </authorList>
    </citation>
    <scope>NUCLEOTIDE SEQUENCE [LARGE SCALE GENOMIC DNA]</scope>
    <source>
        <strain evidence="7 8">VKM Ac-2570</strain>
    </source>
</reference>
<keyword evidence="8" id="KW-1185">Reference proteome</keyword>
<dbReference type="GO" id="GO:0006537">
    <property type="term" value="P:glutamate biosynthetic process"/>
    <property type="evidence" value="ECO:0007669"/>
    <property type="project" value="TreeGrafter"/>
</dbReference>
<accession>A0A4R7ZB03</accession>
<dbReference type="PANTHER" id="PTHR12544:SF29">
    <property type="entry name" value="GLUTAMINASE"/>
    <property type="match status" value="1"/>
</dbReference>
<dbReference type="EC" id="3.5.1.2" evidence="3"/>
<comment type="subunit">
    <text evidence="2">Homotetramer.</text>
</comment>
<dbReference type="InterPro" id="IPR012338">
    <property type="entry name" value="Beta-lactam/transpept-like"/>
</dbReference>
<proteinExistence type="inferred from homology"/>
<comment type="catalytic activity">
    <reaction evidence="5">
        <text>L-glutamine + H2O = L-glutamate + NH4(+)</text>
        <dbReference type="Rhea" id="RHEA:15889"/>
        <dbReference type="ChEBI" id="CHEBI:15377"/>
        <dbReference type="ChEBI" id="CHEBI:28938"/>
        <dbReference type="ChEBI" id="CHEBI:29985"/>
        <dbReference type="ChEBI" id="CHEBI:58359"/>
        <dbReference type="EC" id="3.5.1.2"/>
    </reaction>
</comment>
<dbReference type="AlphaFoldDB" id="A0A4R7ZB03"/>
<keyword evidence="4" id="KW-0378">Hydrolase</keyword>
<organism evidence="7 8">
    <name type="scientific">Kribbella kalugense</name>
    <dbReference type="NCBI Taxonomy" id="2512221"/>
    <lineage>
        <taxon>Bacteria</taxon>
        <taxon>Bacillati</taxon>
        <taxon>Actinomycetota</taxon>
        <taxon>Actinomycetes</taxon>
        <taxon>Propionibacteriales</taxon>
        <taxon>Kribbellaceae</taxon>
        <taxon>Kribbella</taxon>
    </lineage>
</organism>
<dbReference type="OrthoDB" id="9788822at2"/>
<evidence type="ECO:0000256" key="5">
    <source>
        <dbReference type="ARBA" id="ARBA00049534"/>
    </source>
</evidence>
<protein>
    <recommendedName>
        <fullName evidence="3">glutaminase</fullName>
        <ecNumber evidence="3">3.5.1.2</ecNumber>
    </recommendedName>
</protein>